<dbReference type="KEGG" id="emx:FKV68_16490"/>
<dbReference type="Proteomes" id="UP000510721">
    <property type="component" value="Chromosome"/>
</dbReference>
<dbReference type="CDD" id="cd16917">
    <property type="entry name" value="HATPase_UhpB-NarQ-NarX-like"/>
    <property type="match status" value="1"/>
</dbReference>
<reference evidence="11 12" key="1">
    <citation type="submission" date="2019-06" db="EMBL/GenBank/DDBJ databases">
        <title>Complete genome sequence of Ensifer mexicanus ITTG R7 isolated from nodules of Acacia angustissima (Mill.) Kuntze.</title>
        <authorList>
            <person name="Rincon-Rosales R."/>
            <person name="Rogel M.A."/>
            <person name="Guerrero G."/>
            <person name="Rincon-Molina C.I."/>
            <person name="Lopez-Lopez A."/>
            <person name="Martinez-Romero E."/>
        </authorList>
    </citation>
    <scope>NUCLEOTIDE SEQUENCE [LARGE SCALE GENOMIC DNA]</scope>
    <source>
        <strain evidence="11 12">ITTG R7</strain>
    </source>
</reference>
<evidence type="ECO:0000259" key="9">
    <source>
        <dbReference type="Pfam" id="PF07730"/>
    </source>
</evidence>
<dbReference type="AlphaFoldDB" id="A0A859QTV2"/>
<dbReference type="PANTHER" id="PTHR24421">
    <property type="entry name" value="NITRATE/NITRITE SENSOR PROTEIN NARX-RELATED"/>
    <property type="match status" value="1"/>
</dbReference>
<keyword evidence="8" id="KW-0472">Membrane</keyword>
<evidence type="ECO:0000256" key="1">
    <source>
        <dbReference type="ARBA" id="ARBA00004651"/>
    </source>
</evidence>
<keyword evidence="3" id="KW-0808">Transferase</keyword>
<dbReference type="GO" id="GO:0005886">
    <property type="term" value="C:plasma membrane"/>
    <property type="evidence" value="ECO:0007669"/>
    <property type="project" value="UniProtKB-SubCell"/>
</dbReference>
<accession>A0A859QTV2</accession>
<dbReference type="EMBL" id="CP041238">
    <property type="protein sequence ID" value="QLL62929.1"/>
    <property type="molecule type" value="Genomic_DNA"/>
</dbReference>
<keyword evidence="2" id="KW-1003">Cell membrane</keyword>
<dbReference type="Gene3D" id="3.30.565.10">
    <property type="entry name" value="Histidine kinase-like ATPase, C-terminal domain"/>
    <property type="match status" value="1"/>
</dbReference>
<dbReference type="Pfam" id="PF25323">
    <property type="entry name" value="6TM_PilS"/>
    <property type="match status" value="1"/>
</dbReference>
<evidence type="ECO:0000256" key="5">
    <source>
        <dbReference type="ARBA" id="ARBA00022777"/>
    </source>
</evidence>
<proteinExistence type="predicted"/>
<evidence type="ECO:0000256" key="7">
    <source>
        <dbReference type="ARBA" id="ARBA00023012"/>
    </source>
</evidence>
<dbReference type="InterPro" id="IPR003594">
    <property type="entry name" value="HATPase_dom"/>
</dbReference>
<keyword evidence="4" id="KW-0812">Transmembrane</keyword>
<dbReference type="GO" id="GO:0046983">
    <property type="term" value="F:protein dimerization activity"/>
    <property type="evidence" value="ECO:0007669"/>
    <property type="project" value="InterPro"/>
</dbReference>
<evidence type="ECO:0000256" key="4">
    <source>
        <dbReference type="ARBA" id="ARBA00022692"/>
    </source>
</evidence>
<dbReference type="InterPro" id="IPR050482">
    <property type="entry name" value="Sensor_HK_TwoCompSys"/>
</dbReference>
<evidence type="ECO:0000313" key="12">
    <source>
        <dbReference type="Proteomes" id="UP000510721"/>
    </source>
</evidence>
<organism evidence="11 12">
    <name type="scientific">Sinorhizobium mexicanum</name>
    <dbReference type="NCBI Taxonomy" id="375549"/>
    <lineage>
        <taxon>Bacteria</taxon>
        <taxon>Pseudomonadati</taxon>
        <taxon>Pseudomonadota</taxon>
        <taxon>Alphaproteobacteria</taxon>
        <taxon>Hyphomicrobiales</taxon>
        <taxon>Rhizobiaceae</taxon>
        <taxon>Sinorhizobium/Ensifer group</taxon>
        <taxon>Sinorhizobium</taxon>
    </lineage>
</organism>
<dbReference type="SUPFAM" id="SSF55874">
    <property type="entry name" value="ATPase domain of HSP90 chaperone/DNA topoisomerase II/histidine kinase"/>
    <property type="match status" value="1"/>
</dbReference>
<keyword evidence="12" id="KW-1185">Reference proteome</keyword>
<name>A0A859QTV2_9HYPH</name>
<evidence type="ECO:0000256" key="6">
    <source>
        <dbReference type="ARBA" id="ARBA00022989"/>
    </source>
</evidence>
<dbReference type="GO" id="GO:0000155">
    <property type="term" value="F:phosphorelay sensor kinase activity"/>
    <property type="evidence" value="ECO:0007669"/>
    <property type="project" value="InterPro"/>
</dbReference>
<evidence type="ECO:0000256" key="2">
    <source>
        <dbReference type="ARBA" id="ARBA00022475"/>
    </source>
</evidence>
<evidence type="ECO:0000313" key="11">
    <source>
        <dbReference type="EMBL" id="QLL62929.1"/>
    </source>
</evidence>
<dbReference type="InterPro" id="IPR036890">
    <property type="entry name" value="HATPase_C_sf"/>
</dbReference>
<gene>
    <name evidence="11" type="ORF">FKV68_16490</name>
</gene>
<sequence>MWNGSANISASIEAALRGCTTAILRTFNLSDRLRAEYGRAHERMRSDRHANERDLLPGRMVWTNTFRARSDKVIAIGRIMLAAGSIWIAWLDSVHVPLPPEPMYALLVAYFCYAVIVAILSWRTEISRVRGTFVRHVIDIVAFAAFMSMTDGTSSPFFVLMPFTLLSATLHWRWRGAFWSGLTCLLILLYLGYFDTRDLFDPDADTTTNVSRLLFIFVAAVLLIWLGAHQEAVRAELLRLVQRTPALPQGREWPAAAALEYAAHVMLVKRALLIWSDGEEPWTYVALWENGVCKVTQMAPDAFGTWTDKTLHQRSLLISDTTRNRVLIHKGDGRFDSWTDERPPLSPALVDAFSLTSAVSVHFEVGDLQARLFLLEPPALTLDDVAITEIIADRIKALFEQAMLVRRLSDEAAVEERIRIGRDLHDGVLQTLAGTALQLQSLRPMGQEPPDDLEERLTAIQSMLLDEQRELRTFIRALEPGREHGNAAEAQLEHQFAELADRLMLQWQIDVDVALDPAKVRLPMSLIYELTRMTSEATANAVRHGHAQKVRIRLRTDKEAIVLTVDDDGVGFGFGDRVEHAELEHKKMGPRSLRERTAARGGKLAIDRIAEWTRVMIMLPMPR</sequence>
<dbReference type="Pfam" id="PF07730">
    <property type="entry name" value="HisKA_3"/>
    <property type="match status" value="1"/>
</dbReference>
<keyword evidence="7" id="KW-0902">Two-component regulatory system</keyword>
<keyword evidence="6" id="KW-1133">Transmembrane helix</keyword>
<dbReference type="RefSeq" id="WP_180938843.1">
    <property type="nucleotide sequence ID" value="NZ_JAGGJT010000003.1"/>
</dbReference>
<protein>
    <submittedName>
        <fullName evidence="11">Sensor histidine kinase</fullName>
    </submittedName>
</protein>
<evidence type="ECO:0000256" key="3">
    <source>
        <dbReference type="ARBA" id="ARBA00022679"/>
    </source>
</evidence>
<feature type="domain" description="Signal transduction histidine kinase subgroup 3 dimerisation and phosphoacceptor" evidence="9">
    <location>
        <begin position="416"/>
        <end position="481"/>
    </location>
</feature>
<comment type="subcellular location">
    <subcellularLocation>
        <location evidence="1">Cell membrane</location>
        <topology evidence="1">Multi-pass membrane protein</topology>
    </subcellularLocation>
</comment>
<evidence type="ECO:0000259" key="10">
    <source>
        <dbReference type="Pfam" id="PF13581"/>
    </source>
</evidence>
<evidence type="ECO:0000256" key="8">
    <source>
        <dbReference type="ARBA" id="ARBA00023136"/>
    </source>
</evidence>
<dbReference type="PANTHER" id="PTHR24421:SF37">
    <property type="entry name" value="SENSOR HISTIDINE KINASE NARS"/>
    <property type="match status" value="1"/>
</dbReference>
<dbReference type="InterPro" id="IPR011712">
    <property type="entry name" value="Sig_transdc_His_kin_sub3_dim/P"/>
</dbReference>
<keyword evidence="5 11" id="KW-0418">Kinase</keyword>
<feature type="domain" description="Histidine kinase/HSP90-like ATPase" evidence="10">
    <location>
        <begin position="518"/>
        <end position="573"/>
    </location>
</feature>
<dbReference type="Gene3D" id="1.20.5.1930">
    <property type="match status" value="1"/>
</dbReference>
<dbReference type="Pfam" id="PF13581">
    <property type="entry name" value="HATPase_c_2"/>
    <property type="match status" value="1"/>
</dbReference>